<evidence type="ECO:0000259" key="14">
    <source>
        <dbReference type="Pfam" id="PF08245"/>
    </source>
</evidence>
<dbReference type="GO" id="GO:0009252">
    <property type="term" value="P:peptidoglycan biosynthetic process"/>
    <property type="evidence" value="ECO:0007669"/>
    <property type="project" value="UniProtKB-UniRule"/>
</dbReference>
<evidence type="ECO:0000256" key="5">
    <source>
        <dbReference type="ARBA" id="ARBA00022840"/>
    </source>
</evidence>
<dbReference type="GO" id="GO:0005524">
    <property type="term" value="F:ATP binding"/>
    <property type="evidence" value="ECO:0007669"/>
    <property type="project" value="UniProtKB-UniRule"/>
</dbReference>
<dbReference type="GO" id="GO:0008360">
    <property type="term" value="P:regulation of cell shape"/>
    <property type="evidence" value="ECO:0007669"/>
    <property type="project" value="UniProtKB-KW"/>
</dbReference>
<gene>
    <name evidence="10" type="primary">murF</name>
    <name evidence="15" type="ORF">SAMN04488121_101721</name>
</gene>
<dbReference type="InterPro" id="IPR035911">
    <property type="entry name" value="MurE/MurF_N"/>
</dbReference>
<dbReference type="PANTHER" id="PTHR43024:SF1">
    <property type="entry name" value="UDP-N-ACETYLMURAMOYL-TRIPEPTIDE--D-ALANYL-D-ALANINE LIGASE"/>
    <property type="match status" value="1"/>
</dbReference>
<dbReference type="Pfam" id="PF08245">
    <property type="entry name" value="Mur_ligase_M"/>
    <property type="match status" value="1"/>
</dbReference>
<dbReference type="GO" id="GO:0071555">
    <property type="term" value="P:cell wall organization"/>
    <property type="evidence" value="ECO:0007669"/>
    <property type="project" value="UniProtKB-KW"/>
</dbReference>
<keyword evidence="6 10" id="KW-0133">Cell shape</keyword>
<feature type="binding site" evidence="10">
    <location>
        <begin position="114"/>
        <end position="120"/>
    </location>
    <ligand>
        <name>ATP</name>
        <dbReference type="ChEBI" id="CHEBI:30616"/>
    </ligand>
</feature>
<dbReference type="PANTHER" id="PTHR43024">
    <property type="entry name" value="UDP-N-ACETYLMURAMOYL-TRIPEPTIDE--D-ALANYL-D-ALANINE LIGASE"/>
    <property type="match status" value="1"/>
</dbReference>
<dbReference type="STRING" id="104663.SAMN04488121_101721"/>
<dbReference type="GO" id="GO:0005737">
    <property type="term" value="C:cytoplasm"/>
    <property type="evidence" value="ECO:0007669"/>
    <property type="project" value="UniProtKB-SubCell"/>
</dbReference>
<dbReference type="Gene3D" id="3.40.1390.10">
    <property type="entry name" value="MurE/MurF, N-terminal domain"/>
    <property type="match status" value="1"/>
</dbReference>
<evidence type="ECO:0000256" key="2">
    <source>
        <dbReference type="ARBA" id="ARBA00022598"/>
    </source>
</evidence>
<dbReference type="Pfam" id="PF01225">
    <property type="entry name" value="Mur_ligase"/>
    <property type="match status" value="1"/>
</dbReference>
<comment type="pathway">
    <text evidence="10 11">Cell wall biogenesis; peptidoglycan biosynthesis.</text>
</comment>
<dbReference type="SUPFAM" id="SSF63418">
    <property type="entry name" value="MurE/MurF N-terminal domain"/>
    <property type="match status" value="1"/>
</dbReference>
<organism evidence="15 16">
    <name type="scientific">Chitinophaga filiformis</name>
    <name type="common">Myxococcus filiformis</name>
    <name type="synonym">Flexibacter filiformis</name>
    <dbReference type="NCBI Taxonomy" id="104663"/>
    <lineage>
        <taxon>Bacteria</taxon>
        <taxon>Pseudomonadati</taxon>
        <taxon>Bacteroidota</taxon>
        <taxon>Chitinophagia</taxon>
        <taxon>Chitinophagales</taxon>
        <taxon>Chitinophagaceae</taxon>
        <taxon>Chitinophaga</taxon>
    </lineage>
</organism>
<proteinExistence type="inferred from homology"/>
<keyword evidence="2 10" id="KW-0436">Ligase</keyword>
<dbReference type="EC" id="6.3.2.10" evidence="10 11"/>
<evidence type="ECO:0000256" key="6">
    <source>
        <dbReference type="ARBA" id="ARBA00022960"/>
    </source>
</evidence>
<comment type="subcellular location">
    <subcellularLocation>
        <location evidence="10 11">Cytoplasm</location>
    </subcellularLocation>
</comment>
<feature type="domain" description="Mur ligase central" evidence="14">
    <location>
        <begin position="112"/>
        <end position="295"/>
    </location>
</feature>
<comment type="catalytic activity">
    <reaction evidence="10 11">
        <text>D-alanyl-D-alanine + UDP-N-acetyl-alpha-D-muramoyl-L-alanyl-gamma-D-glutamyl-meso-2,6-diaminopimelate + ATP = UDP-N-acetyl-alpha-D-muramoyl-L-alanyl-gamma-D-glutamyl-meso-2,6-diaminopimeloyl-D-alanyl-D-alanine + ADP + phosphate + H(+)</text>
        <dbReference type="Rhea" id="RHEA:28374"/>
        <dbReference type="ChEBI" id="CHEBI:15378"/>
        <dbReference type="ChEBI" id="CHEBI:30616"/>
        <dbReference type="ChEBI" id="CHEBI:43474"/>
        <dbReference type="ChEBI" id="CHEBI:57822"/>
        <dbReference type="ChEBI" id="CHEBI:61386"/>
        <dbReference type="ChEBI" id="CHEBI:83905"/>
        <dbReference type="ChEBI" id="CHEBI:456216"/>
        <dbReference type="EC" id="6.3.2.10"/>
    </reaction>
</comment>
<evidence type="ECO:0000259" key="12">
    <source>
        <dbReference type="Pfam" id="PF01225"/>
    </source>
</evidence>
<evidence type="ECO:0000256" key="10">
    <source>
        <dbReference type="HAMAP-Rule" id="MF_02019"/>
    </source>
</evidence>
<dbReference type="InterPro" id="IPR036615">
    <property type="entry name" value="Mur_ligase_C_dom_sf"/>
</dbReference>
<dbReference type="AlphaFoldDB" id="A0A1G7I4U8"/>
<dbReference type="InterPro" id="IPR013221">
    <property type="entry name" value="Mur_ligase_cen"/>
</dbReference>
<evidence type="ECO:0000256" key="7">
    <source>
        <dbReference type="ARBA" id="ARBA00022984"/>
    </source>
</evidence>
<dbReference type="NCBIfam" id="TIGR01143">
    <property type="entry name" value="murF"/>
    <property type="match status" value="1"/>
</dbReference>
<name>A0A1G7I4U8_CHIFI</name>
<dbReference type="InterPro" id="IPR000713">
    <property type="entry name" value="Mur_ligase_N"/>
</dbReference>
<dbReference type="Gene3D" id="3.40.1190.10">
    <property type="entry name" value="Mur-like, catalytic domain"/>
    <property type="match status" value="1"/>
</dbReference>
<keyword evidence="8 10" id="KW-0131">Cell cycle</keyword>
<dbReference type="GO" id="GO:0051301">
    <property type="term" value="P:cell division"/>
    <property type="evidence" value="ECO:0007669"/>
    <property type="project" value="UniProtKB-KW"/>
</dbReference>
<accession>A0A1G7I4U8</accession>
<dbReference type="EMBL" id="FNBN01000001">
    <property type="protein sequence ID" value="SDF07767.1"/>
    <property type="molecule type" value="Genomic_DNA"/>
</dbReference>
<dbReference type="GO" id="GO:0047480">
    <property type="term" value="F:UDP-N-acetylmuramoyl-tripeptide-D-alanyl-D-alanine ligase activity"/>
    <property type="evidence" value="ECO:0007669"/>
    <property type="project" value="UniProtKB-UniRule"/>
</dbReference>
<keyword evidence="5 10" id="KW-0067">ATP-binding</keyword>
<dbReference type="Proteomes" id="UP000199045">
    <property type="component" value="Unassembled WGS sequence"/>
</dbReference>
<comment type="function">
    <text evidence="10 11">Involved in cell wall formation. Catalyzes the final step in the synthesis of UDP-N-acetylmuramoyl-pentapeptide, the precursor of murein.</text>
</comment>
<evidence type="ECO:0000256" key="8">
    <source>
        <dbReference type="ARBA" id="ARBA00023306"/>
    </source>
</evidence>
<comment type="similarity">
    <text evidence="10">Belongs to the MurCDEF family. MurF subfamily.</text>
</comment>
<protein>
    <recommendedName>
        <fullName evidence="10 11">UDP-N-acetylmuramoyl-tripeptide--D-alanyl-D-alanine ligase</fullName>
        <ecNumber evidence="10 11">6.3.2.10</ecNumber>
    </recommendedName>
    <alternativeName>
        <fullName evidence="10">D-alanyl-D-alanine-adding enzyme</fullName>
    </alternativeName>
</protein>
<evidence type="ECO:0000256" key="3">
    <source>
        <dbReference type="ARBA" id="ARBA00022618"/>
    </source>
</evidence>
<dbReference type="UniPathway" id="UPA00219"/>
<dbReference type="InterPro" id="IPR051046">
    <property type="entry name" value="MurCDEF_CellWall_CoF430Synth"/>
</dbReference>
<evidence type="ECO:0000256" key="4">
    <source>
        <dbReference type="ARBA" id="ARBA00022741"/>
    </source>
</evidence>
<keyword evidence="4 10" id="KW-0547">Nucleotide-binding</keyword>
<feature type="domain" description="Mur ligase C-terminal" evidence="13">
    <location>
        <begin position="319"/>
        <end position="418"/>
    </location>
</feature>
<dbReference type="SUPFAM" id="SSF53623">
    <property type="entry name" value="MurD-like peptide ligases, catalytic domain"/>
    <property type="match status" value="1"/>
</dbReference>
<reference evidence="15 16" key="1">
    <citation type="submission" date="2016-10" db="EMBL/GenBank/DDBJ databases">
        <authorList>
            <person name="de Groot N.N."/>
        </authorList>
    </citation>
    <scope>NUCLEOTIDE SEQUENCE [LARGE SCALE GENOMIC DNA]</scope>
    <source>
        <strain evidence="15 16">DSM 527</strain>
    </source>
</reference>
<keyword evidence="9 10" id="KW-0961">Cell wall biogenesis/degradation</keyword>
<dbReference type="InterPro" id="IPR004101">
    <property type="entry name" value="Mur_ligase_C"/>
</dbReference>
<dbReference type="SUPFAM" id="SSF53244">
    <property type="entry name" value="MurD-like peptide ligases, peptide-binding domain"/>
    <property type="match status" value="1"/>
</dbReference>
<dbReference type="GO" id="GO:0008766">
    <property type="term" value="F:UDP-N-acetylmuramoylalanyl-D-glutamyl-2,6-diaminopimelate-D-alanyl-D-alanine ligase activity"/>
    <property type="evidence" value="ECO:0007669"/>
    <property type="project" value="RHEA"/>
</dbReference>
<dbReference type="HAMAP" id="MF_02019">
    <property type="entry name" value="MurF"/>
    <property type="match status" value="1"/>
</dbReference>
<keyword evidence="1 10" id="KW-0963">Cytoplasm</keyword>
<dbReference type="Gene3D" id="3.90.190.20">
    <property type="entry name" value="Mur ligase, C-terminal domain"/>
    <property type="match status" value="1"/>
</dbReference>
<evidence type="ECO:0000313" key="16">
    <source>
        <dbReference type="Proteomes" id="UP000199045"/>
    </source>
</evidence>
<dbReference type="Pfam" id="PF02875">
    <property type="entry name" value="Mur_ligase_C"/>
    <property type="match status" value="1"/>
</dbReference>
<dbReference type="InterPro" id="IPR036565">
    <property type="entry name" value="Mur-like_cat_sf"/>
</dbReference>
<sequence>MVMHMDYQMNFNTFVSMNIDQLYDIYRQYPSIQTDTRQLKAGDIFFALKGPNFNGNTYAAAALEKGAAFAVIDEEAYYTQPEKMMLTSDVLETLQQLALRHRQSFNIPFLAITGTNGKTTTKELVSTVLSSALKTTATIGNLNNHIGVPLTILRIPSDAAIAVIEMGANHEHEIESYCKIARPTHGIITNIGKAHLEGFGSEEGVRRAKGELYDFLRKNNGTVFVCNEYSYLMEMSKGIPTVITYGQQSADYTGLPLADSALLSVKVTSHEGIGQIDSQLVGAYNFPNVMAAVAVGLHFNVPAEKIKSAIAAYSPSNNRSQVIKQGSNTIIMDAYNANPSSMKAAIENFAGITAEKKVLLLGAMMEMGADSVKEHQALVDLLQRTHWHAVVLVGGDFIKTNHPYIFLENAAAAASWLQQQQFTDTYLLIKGSRSIGMEKVIL</sequence>
<dbReference type="InterPro" id="IPR005863">
    <property type="entry name" value="UDP-N-AcMur_synth"/>
</dbReference>
<evidence type="ECO:0000259" key="13">
    <source>
        <dbReference type="Pfam" id="PF02875"/>
    </source>
</evidence>
<keyword evidence="3 10" id="KW-0132">Cell division</keyword>
<evidence type="ECO:0000256" key="1">
    <source>
        <dbReference type="ARBA" id="ARBA00022490"/>
    </source>
</evidence>
<feature type="domain" description="Mur ligase N-terminal catalytic" evidence="12">
    <location>
        <begin position="31"/>
        <end position="99"/>
    </location>
</feature>
<evidence type="ECO:0000256" key="11">
    <source>
        <dbReference type="RuleBase" id="RU004136"/>
    </source>
</evidence>
<evidence type="ECO:0000256" key="9">
    <source>
        <dbReference type="ARBA" id="ARBA00023316"/>
    </source>
</evidence>
<evidence type="ECO:0000313" key="15">
    <source>
        <dbReference type="EMBL" id="SDF07767.1"/>
    </source>
</evidence>
<keyword evidence="7 10" id="KW-0573">Peptidoglycan synthesis</keyword>